<dbReference type="AlphaFoldDB" id="A0A8H6I1F5"/>
<evidence type="ECO:0000256" key="5">
    <source>
        <dbReference type="SAM" id="MobiDB-lite"/>
    </source>
</evidence>
<protein>
    <recommendedName>
        <fullName evidence="6">MYND-type domain-containing protein</fullName>
    </recommendedName>
</protein>
<keyword evidence="2 4" id="KW-0863">Zinc-finger</keyword>
<dbReference type="Proteomes" id="UP000521943">
    <property type="component" value="Unassembled WGS sequence"/>
</dbReference>
<evidence type="ECO:0000256" key="2">
    <source>
        <dbReference type="ARBA" id="ARBA00022771"/>
    </source>
</evidence>
<dbReference type="Gene3D" id="6.10.140.2220">
    <property type="match status" value="1"/>
</dbReference>
<dbReference type="OrthoDB" id="3078176at2759"/>
<reference evidence="7 8" key="1">
    <citation type="submission" date="2020-07" db="EMBL/GenBank/DDBJ databases">
        <title>Comparative genomics of pyrophilous fungi reveals a link between fire events and developmental genes.</title>
        <authorList>
            <consortium name="DOE Joint Genome Institute"/>
            <person name="Steindorff A.S."/>
            <person name="Carver A."/>
            <person name="Calhoun S."/>
            <person name="Stillman K."/>
            <person name="Liu H."/>
            <person name="Lipzen A."/>
            <person name="Pangilinan J."/>
            <person name="Labutti K."/>
            <person name="Bruns T.D."/>
            <person name="Grigoriev I.V."/>
        </authorList>
    </citation>
    <scope>NUCLEOTIDE SEQUENCE [LARGE SCALE GENOMIC DNA]</scope>
    <source>
        <strain evidence="7 8">CBS 144469</strain>
    </source>
</reference>
<keyword evidence="3" id="KW-0862">Zinc</keyword>
<dbReference type="GO" id="GO:0008270">
    <property type="term" value="F:zinc ion binding"/>
    <property type="evidence" value="ECO:0007669"/>
    <property type="project" value="UniProtKB-KW"/>
</dbReference>
<comment type="caution">
    <text evidence="7">The sequence shown here is derived from an EMBL/GenBank/DDBJ whole genome shotgun (WGS) entry which is preliminary data.</text>
</comment>
<evidence type="ECO:0000256" key="1">
    <source>
        <dbReference type="ARBA" id="ARBA00022723"/>
    </source>
</evidence>
<dbReference type="PROSITE" id="PS50865">
    <property type="entry name" value="ZF_MYND_2"/>
    <property type="match status" value="1"/>
</dbReference>
<keyword evidence="8" id="KW-1185">Reference proteome</keyword>
<evidence type="ECO:0000256" key="4">
    <source>
        <dbReference type="PROSITE-ProRule" id="PRU00134"/>
    </source>
</evidence>
<evidence type="ECO:0000256" key="3">
    <source>
        <dbReference type="ARBA" id="ARBA00022833"/>
    </source>
</evidence>
<proteinExistence type="predicted"/>
<organism evidence="7 8">
    <name type="scientific">Ephemerocybe angulata</name>
    <dbReference type="NCBI Taxonomy" id="980116"/>
    <lineage>
        <taxon>Eukaryota</taxon>
        <taxon>Fungi</taxon>
        <taxon>Dikarya</taxon>
        <taxon>Basidiomycota</taxon>
        <taxon>Agaricomycotina</taxon>
        <taxon>Agaricomycetes</taxon>
        <taxon>Agaricomycetidae</taxon>
        <taxon>Agaricales</taxon>
        <taxon>Agaricineae</taxon>
        <taxon>Psathyrellaceae</taxon>
        <taxon>Ephemerocybe</taxon>
    </lineage>
</organism>
<dbReference type="InterPro" id="IPR002893">
    <property type="entry name" value="Znf_MYND"/>
</dbReference>
<feature type="compositionally biased region" description="Polar residues" evidence="5">
    <location>
        <begin position="621"/>
        <end position="637"/>
    </location>
</feature>
<dbReference type="SUPFAM" id="SSF144232">
    <property type="entry name" value="HIT/MYND zinc finger-like"/>
    <property type="match status" value="1"/>
</dbReference>
<accession>A0A8H6I1F5</accession>
<evidence type="ECO:0000313" key="7">
    <source>
        <dbReference type="EMBL" id="KAF6755663.1"/>
    </source>
</evidence>
<evidence type="ECO:0000313" key="8">
    <source>
        <dbReference type="Proteomes" id="UP000521943"/>
    </source>
</evidence>
<feature type="region of interest" description="Disordered" evidence="5">
    <location>
        <begin position="621"/>
        <end position="645"/>
    </location>
</feature>
<feature type="domain" description="MYND-type" evidence="6">
    <location>
        <begin position="443"/>
        <end position="469"/>
    </location>
</feature>
<dbReference type="Pfam" id="PF01753">
    <property type="entry name" value="zf-MYND"/>
    <property type="match status" value="1"/>
</dbReference>
<sequence>MAPPVKQSQLMKRLPVKEIIRGAGKDGPGMLACMMELDARLLKDNTVYHENSREILDIFLTFFKVLVPEEYNGSLVKLLHVSLSGVTGIARWCQRPSASETVKAATSLRVLSASKEYTAWSAWILAHSRAAADKTEFLDSYLLTCSLFRSLLTAFPTIRSELVKDPNMLKVAITMWTGYSPNHPLIYYAWERNRDPSVDQVDVAMALFHTVAMANWDGIVDAILDETVCSTAMFVEGTIQRLMRLPSINKIEYLANLPDTTSEIENIRITIMVTHRLVATSPTLYSIFMDQNTPQVYIKVLSRLTDKIFHLNFPLSGNIIEARLTRITELTELAGYIVKWPTMTSSSVLKNINSIMRSGATELLGHSYPLLSTEDTRGLEAFDTIFETLRSYALYPQVISSFIKELEWYRIGRANDPEDGPNPREGLHSIDSTAVAPWTERVCAACHSVAYCSRQCQKADWKNIHRSECPHLRREYHSQRISNARYSYSSRAFHVYALRLALEFNEKRRALPPAARRESLTHAISVDFFRDMDDDSALNVKSVSDYHAWTVLVIPPYLIARFNDLLDAFERMNEPFLQPDSINSEPWNDVGSARLIETSICFGDKDVILVVLLQRTSSNQAITPEPQEATSQLQKSGSRGDDSTTEWDFGVVASLAYPLLMPRLSTTPKGGVAN</sequence>
<dbReference type="EMBL" id="JACGCI010000029">
    <property type="protein sequence ID" value="KAF6755663.1"/>
    <property type="molecule type" value="Genomic_DNA"/>
</dbReference>
<keyword evidence="1" id="KW-0479">Metal-binding</keyword>
<name>A0A8H6I1F5_9AGAR</name>
<evidence type="ECO:0000259" key="6">
    <source>
        <dbReference type="PROSITE" id="PS50865"/>
    </source>
</evidence>
<gene>
    <name evidence="7" type="ORF">DFP72DRAFT_1119700</name>
</gene>